<evidence type="ECO:0000256" key="8">
    <source>
        <dbReference type="ARBA" id="ARBA00022989"/>
    </source>
</evidence>
<feature type="region of interest" description="Disordered" evidence="12">
    <location>
        <begin position="255"/>
        <end position="281"/>
    </location>
</feature>
<evidence type="ECO:0000256" key="10">
    <source>
        <dbReference type="ARBA" id="ARBA00037238"/>
    </source>
</evidence>
<evidence type="ECO:0000256" key="7">
    <source>
        <dbReference type="ARBA" id="ARBA00022737"/>
    </source>
</evidence>
<dbReference type="OrthoDB" id="409725at2759"/>
<dbReference type="EMBL" id="CM007382">
    <property type="protein sequence ID" value="ONK77847.1"/>
    <property type="molecule type" value="Genomic_DNA"/>
</dbReference>
<dbReference type="PANTHER" id="PTHR10791">
    <property type="entry name" value="RAG1-ACTIVATING PROTEIN 1"/>
    <property type="match status" value="1"/>
</dbReference>
<evidence type="ECO:0000256" key="9">
    <source>
        <dbReference type="ARBA" id="ARBA00023136"/>
    </source>
</evidence>
<dbReference type="PANTHER" id="PTHR10791:SF22">
    <property type="entry name" value="BIDIRECTIONAL SUGAR TRANSPORTER SWEET11"/>
    <property type="match status" value="1"/>
</dbReference>
<proteinExistence type="inferred from homology"/>
<dbReference type="Gene3D" id="1.20.1280.290">
    <property type="match status" value="2"/>
</dbReference>
<keyword evidence="4" id="KW-1003">Cell membrane</keyword>
<name>A0A5P1FKB4_ASPOF</name>
<keyword evidence="3 11" id="KW-0813">Transport</keyword>
<dbReference type="InterPro" id="IPR047664">
    <property type="entry name" value="SWEET"/>
</dbReference>
<dbReference type="Gramene" id="ONK77847">
    <property type="protein sequence ID" value="ONK77847"/>
    <property type="gene ID" value="A4U43_C02F11360"/>
</dbReference>
<accession>A0A5P1FKB4</accession>
<evidence type="ECO:0000256" key="3">
    <source>
        <dbReference type="ARBA" id="ARBA00022448"/>
    </source>
</evidence>
<feature type="transmembrane region" description="Helical" evidence="11">
    <location>
        <begin position="12"/>
        <end position="36"/>
    </location>
</feature>
<reference evidence="14" key="1">
    <citation type="journal article" date="2017" name="Nat. Commun.">
        <title>The asparagus genome sheds light on the origin and evolution of a young Y chromosome.</title>
        <authorList>
            <person name="Harkess A."/>
            <person name="Zhou J."/>
            <person name="Xu C."/>
            <person name="Bowers J.E."/>
            <person name="Van der Hulst R."/>
            <person name="Ayyampalayam S."/>
            <person name="Mercati F."/>
            <person name="Riccardi P."/>
            <person name="McKain M.R."/>
            <person name="Kakrana A."/>
            <person name="Tang H."/>
            <person name="Ray J."/>
            <person name="Groenendijk J."/>
            <person name="Arikit S."/>
            <person name="Mathioni S.M."/>
            <person name="Nakano M."/>
            <person name="Shan H."/>
            <person name="Telgmann-Rauber A."/>
            <person name="Kanno A."/>
            <person name="Yue Z."/>
            <person name="Chen H."/>
            <person name="Li W."/>
            <person name="Chen Y."/>
            <person name="Xu X."/>
            <person name="Zhang Y."/>
            <person name="Luo S."/>
            <person name="Chen H."/>
            <person name="Gao J."/>
            <person name="Mao Z."/>
            <person name="Pires J.C."/>
            <person name="Luo M."/>
            <person name="Kudrna D."/>
            <person name="Wing R.A."/>
            <person name="Meyers B.C."/>
            <person name="Yi K."/>
            <person name="Kong H."/>
            <person name="Lavrijsen P."/>
            <person name="Sunseri F."/>
            <person name="Falavigna A."/>
            <person name="Ye Y."/>
            <person name="Leebens-Mack J.H."/>
            <person name="Chen G."/>
        </authorList>
    </citation>
    <scope>NUCLEOTIDE SEQUENCE [LARGE SCALE GENOMIC DNA]</scope>
    <source>
        <strain evidence="14">cv. DH0086</strain>
    </source>
</reference>
<sequence length="281" mass="31484">MFGLSTTNHWAITFGVLGNVISFMVYLAPAPTFWRVYRKKSTEGFQSIPYIVALFSAMLWIYYALIKTESEFLLTINGLGCIIETIYIIIYLIYAPKEAKVSTVKLLLLLNVGIFGLIVLVSLVFAKGADRVTSLGWMCVGFSVLVFVAPLSIIRLVIKTKSVEFMPFSLSLFLTLSAVTWFLYGFLSHDKYIAIPNVLGFAFGLIQMVLYTVYMDAKKTKPVVEEHDVPEHIINMVKIGVEVYPIDANKEEGGDYNKECELTNNGTNKENTTGPHEEAEV</sequence>
<evidence type="ECO:0000256" key="12">
    <source>
        <dbReference type="SAM" id="MobiDB-lite"/>
    </source>
</evidence>
<comment type="subcellular location">
    <subcellularLocation>
        <location evidence="1 11">Cell membrane</location>
        <topology evidence="1 11">Multi-pass membrane protein</topology>
    </subcellularLocation>
</comment>
<dbReference type="Pfam" id="PF03083">
    <property type="entry name" value="MtN3_slv"/>
    <property type="match status" value="2"/>
</dbReference>
<dbReference type="FunFam" id="1.20.1280.290:FF:000001">
    <property type="entry name" value="Bidirectional sugar transporter SWEET"/>
    <property type="match status" value="1"/>
</dbReference>
<feature type="transmembrane region" description="Helical" evidence="11">
    <location>
        <begin position="193"/>
        <end position="214"/>
    </location>
</feature>
<keyword evidence="8 11" id="KW-1133">Transmembrane helix</keyword>
<dbReference type="Proteomes" id="UP000243459">
    <property type="component" value="Chromosome 2"/>
</dbReference>
<feature type="transmembrane region" description="Helical" evidence="11">
    <location>
        <begin position="135"/>
        <end position="158"/>
    </location>
</feature>
<gene>
    <name evidence="13" type="ORF">A4U43_C02F11360</name>
</gene>
<feature type="transmembrane region" description="Helical" evidence="11">
    <location>
        <begin position="165"/>
        <end position="187"/>
    </location>
</feature>
<keyword evidence="9 11" id="KW-0472">Membrane</keyword>
<evidence type="ECO:0000256" key="1">
    <source>
        <dbReference type="ARBA" id="ARBA00004651"/>
    </source>
</evidence>
<feature type="transmembrane region" description="Helical" evidence="11">
    <location>
        <begin position="72"/>
        <end position="94"/>
    </location>
</feature>
<dbReference type="AlphaFoldDB" id="A0A5P1FKB4"/>
<comment type="similarity">
    <text evidence="2 11">Belongs to the SWEET sugar transporter family.</text>
</comment>
<dbReference type="GO" id="GO:0051119">
    <property type="term" value="F:sugar transmembrane transporter activity"/>
    <property type="evidence" value="ECO:0007669"/>
    <property type="project" value="InterPro"/>
</dbReference>
<dbReference type="OMA" id="THFFSKG"/>
<evidence type="ECO:0000313" key="13">
    <source>
        <dbReference type="EMBL" id="ONK77847.1"/>
    </source>
</evidence>
<dbReference type="FunFam" id="1.20.1280.290:FF:000003">
    <property type="entry name" value="Bidirectional sugar transporter SWEET"/>
    <property type="match status" value="1"/>
</dbReference>
<evidence type="ECO:0000256" key="11">
    <source>
        <dbReference type="RuleBase" id="RU910715"/>
    </source>
</evidence>
<dbReference type="InterPro" id="IPR004316">
    <property type="entry name" value="SWEET_rpt"/>
</dbReference>
<feature type="compositionally biased region" description="Low complexity" evidence="12">
    <location>
        <begin position="263"/>
        <end position="274"/>
    </location>
</feature>
<evidence type="ECO:0000256" key="5">
    <source>
        <dbReference type="ARBA" id="ARBA00022597"/>
    </source>
</evidence>
<evidence type="ECO:0000313" key="14">
    <source>
        <dbReference type="Proteomes" id="UP000243459"/>
    </source>
</evidence>
<keyword evidence="7" id="KW-0677">Repeat</keyword>
<keyword evidence="5 11" id="KW-0762">Sugar transport</keyword>
<protein>
    <recommendedName>
        <fullName evidence="11">Bidirectional sugar transporter SWEET</fullName>
    </recommendedName>
</protein>
<comment type="function">
    <text evidence="11">Mediates both low-affinity uptake and efflux of sugar across the membrane.</text>
</comment>
<evidence type="ECO:0000256" key="2">
    <source>
        <dbReference type="ARBA" id="ARBA00007809"/>
    </source>
</evidence>
<keyword evidence="14" id="KW-1185">Reference proteome</keyword>
<feature type="transmembrane region" description="Helical" evidence="11">
    <location>
        <begin position="48"/>
        <end position="66"/>
    </location>
</feature>
<dbReference type="GO" id="GO:0005886">
    <property type="term" value="C:plasma membrane"/>
    <property type="evidence" value="ECO:0007669"/>
    <property type="project" value="UniProtKB-SubCell"/>
</dbReference>
<organism evidence="13 14">
    <name type="scientific">Asparagus officinalis</name>
    <name type="common">Garden asparagus</name>
    <dbReference type="NCBI Taxonomy" id="4686"/>
    <lineage>
        <taxon>Eukaryota</taxon>
        <taxon>Viridiplantae</taxon>
        <taxon>Streptophyta</taxon>
        <taxon>Embryophyta</taxon>
        <taxon>Tracheophyta</taxon>
        <taxon>Spermatophyta</taxon>
        <taxon>Magnoliopsida</taxon>
        <taxon>Liliopsida</taxon>
        <taxon>Asparagales</taxon>
        <taxon>Asparagaceae</taxon>
        <taxon>Asparagoideae</taxon>
        <taxon>Asparagus</taxon>
    </lineage>
</organism>
<feature type="transmembrane region" description="Helical" evidence="11">
    <location>
        <begin position="106"/>
        <end position="129"/>
    </location>
</feature>
<comment type="function">
    <text evidence="10">Mediates both low-affinity uptake and efflux of sugar across the plasma membrane.</text>
</comment>
<evidence type="ECO:0000256" key="4">
    <source>
        <dbReference type="ARBA" id="ARBA00022475"/>
    </source>
</evidence>
<evidence type="ECO:0000256" key="6">
    <source>
        <dbReference type="ARBA" id="ARBA00022692"/>
    </source>
</evidence>
<keyword evidence="6 11" id="KW-0812">Transmembrane</keyword>